<name>A0A9D3WQ63_9SAUR</name>
<gene>
    <name evidence="1" type="ORF">KIL84_022681</name>
</gene>
<accession>A0A9D3WQ63</accession>
<evidence type="ECO:0000313" key="2">
    <source>
        <dbReference type="Proteomes" id="UP000827986"/>
    </source>
</evidence>
<reference evidence="1" key="1">
    <citation type="submission" date="2021-09" db="EMBL/GenBank/DDBJ databases">
        <title>The genome of Mauremys mutica provides insights into the evolution of semi-aquatic lifestyle.</title>
        <authorList>
            <person name="Gong S."/>
            <person name="Gao Y."/>
        </authorList>
    </citation>
    <scope>NUCLEOTIDE SEQUENCE</scope>
    <source>
        <strain evidence="1">MM-2020</strain>
        <tissue evidence="1">Muscle</tissue>
    </source>
</reference>
<dbReference type="EMBL" id="JAHDVG010000488">
    <property type="protein sequence ID" value="KAH1165122.1"/>
    <property type="molecule type" value="Genomic_DNA"/>
</dbReference>
<comment type="caution">
    <text evidence="1">The sequence shown here is derived from an EMBL/GenBank/DDBJ whole genome shotgun (WGS) entry which is preliminary data.</text>
</comment>
<organism evidence="1 2">
    <name type="scientific">Mauremys mutica</name>
    <name type="common">yellowpond turtle</name>
    <dbReference type="NCBI Taxonomy" id="74926"/>
    <lineage>
        <taxon>Eukaryota</taxon>
        <taxon>Metazoa</taxon>
        <taxon>Chordata</taxon>
        <taxon>Craniata</taxon>
        <taxon>Vertebrata</taxon>
        <taxon>Euteleostomi</taxon>
        <taxon>Archelosauria</taxon>
        <taxon>Testudinata</taxon>
        <taxon>Testudines</taxon>
        <taxon>Cryptodira</taxon>
        <taxon>Durocryptodira</taxon>
        <taxon>Testudinoidea</taxon>
        <taxon>Geoemydidae</taxon>
        <taxon>Geoemydinae</taxon>
        <taxon>Mauremys</taxon>
    </lineage>
</organism>
<dbReference type="Proteomes" id="UP000827986">
    <property type="component" value="Unassembled WGS sequence"/>
</dbReference>
<proteinExistence type="predicted"/>
<sequence length="90" mass="9222">MPFLYAGSCHQRGITACASVKSLDSSSHDALCMDTTEALDRAAMLAASDAACRAAFAAAAPSSMSALNSFLSLSGREGLNLGSDPHRLNS</sequence>
<dbReference type="AlphaFoldDB" id="A0A9D3WQ63"/>
<keyword evidence="2" id="KW-1185">Reference proteome</keyword>
<protein>
    <submittedName>
        <fullName evidence="1">Uncharacterized protein</fullName>
    </submittedName>
</protein>
<evidence type="ECO:0000313" key="1">
    <source>
        <dbReference type="EMBL" id="KAH1165122.1"/>
    </source>
</evidence>